<feature type="domain" description="N-acetyltransferase" evidence="1">
    <location>
        <begin position="5"/>
        <end position="165"/>
    </location>
</feature>
<dbReference type="RefSeq" id="WP_238018483.1">
    <property type="nucleotide sequence ID" value="NZ_JAIFZM010000003.1"/>
</dbReference>
<name>A0AAW5B329_9BACI</name>
<keyword evidence="2" id="KW-0808">Transferase</keyword>
<dbReference type="Pfam" id="PF13302">
    <property type="entry name" value="Acetyltransf_3"/>
    <property type="match status" value="1"/>
</dbReference>
<dbReference type="PANTHER" id="PTHR43415:SF6">
    <property type="entry name" value="SPERMIDINE N(1)-ACETYLTRANSFERASE"/>
    <property type="match status" value="1"/>
</dbReference>
<dbReference type="PROSITE" id="PS51186">
    <property type="entry name" value="GNAT"/>
    <property type="match status" value="1"/>
</dbReference>
<evidence type="ECO:0000313" key="2">
    <source>
        <dbReference type="EMBL" id="MCG3418348.1"/>
    </source>
</evidence>
<gene>
    <name evidence="2" type="ORF">K3T81_04205</name>
</gene>
<sequence length="171" mass="20585">MRDNLHIRPVEKEDLEFIHKMRINPDVMDYWFSEPYTTLEKLKKNYEQQQDNEAFRQFILYHSNERIGYLGLYGINFRHRFAQFAIMIDPDHQGKGYATDATKLMADYCFNQLNLHKLSLQVIKVNEKAIHIYKKVGFWVEGEQKNHYFVNGSYQDAYTMSVLREEYVNQQ</sequence>
<reference evidence="2 3" key="1">
    <citation type="journal article" date="2022" name="Evol. Bioinform. Online">
        <title>Draft Genome Sequence of Oceanobacillus jordanicus Strain GSFE11, a Halotolerant Plant Growth-Promoting Bacterial Endophyte Isolated From the Jordan Valley.</title>
        <authorList>
            <person name="Alhindi T."/>
            <person name="Albdaiwi R."/>
        </authorList>
    </citation>
    <scope>NUCLEOTIDE SEQUENCE [LARGE SCALE GENOMIC DNA]</scope>
    <source>
        <strain evidence="2 3">GSFE11</strain>
    </source>
</reference>
<dbReference type="AlphaFoldDB" id="A0AAW5B329"/>
<dbReference type="Gene3D" id="3.40.630.30">
    <property type="match status" value="1"/>
</dbReference>
<keyword evidence="3" id="KW-1185">Reference proteome</keyword>
<dbReference type="Proteomes" id="UP001199631">
    <property type="component" value="Unassembled WGS sequence"/>
</dbReference>
<dbReference type="EC" id="2.3.1.-" evidence="2"/>
<dbReference type="SUPFAM" id="SSF55729">
    <property type="entry name" value="Acyl-CoA N-acyltransferases (Nat)"/>
    <property type="match status" value="1"/>
</dbReference>
<dbReference type="EMBL" id="JAIFZM010000003">
    <property type="protein sequence ID" value="MCG3418348.1"/>
    <property type="molecule type" value="Genomic_DNA"/>
</dbReference>
<keyword evidence="2" id="KW-0012">Acyltransferase</keyword>
<accession>A0AAW5B329</accession>
<evidence type="ECO:0000313" key="3">
    <source>
        <dbReference type="Proteomes" id="UP001199631"/>
    </source>
</evidence>
<proteinExistence type="predicted"/>
<protein>
    <submittedName>
        <fullName evidence="2">GNAT family N-acetyltransferase</fullName>
        <ecNumber evidence="2">2.3.1.-</ecNumber>
    </submittedName>
</protein>
<dbReference type="InterPro" id="IPR016181">
    <property type="entry name" value="Acyl_CoA_acyltransferase"/>
</dbReference>
<comment type="caution">
    <text evidence="2">The sequence shown here is derived from an EMBL/GenBank/DDBJ whole genome shotgun (WGS) entry which is preliminary data.</text>
</comment>
<dbReference type="CDD" id="cd04301">
    <property type="entry name" value="NAT_SF"/>
    <property type="match status" value="1"/>
</dbReference>
<dbReference type="PANTHER" id="PTHR43415">
    <property type="entry name" value="SPERMIDINE N(1)-ACETYLTRANSFERASE"/>
    <property type="match status" value="1"/>
</dbReference>
<dbReference type="GO" id="GO:0004145">
    <property type="term" value="F:diamine N-acetyltransferase activity"/>
    <property type="evidence" value="ECO:0007669"/>
    <property type="project" value="TreeGrafter"/>
</dbReference>
<organism evidence="2 3">
    <name type="scientific">Oceanobacillus jordanicus</name>
    <dbReference type="NCBI Taxonomy" id="2867266"/>
    <lineage>
        <taxon>Bacteria</taxon>
        <taxon>Bacillati</taxon>
        <taxon>Bacillota</taxon>
        <taxon>Bacilli</taxon>
        <taxon>Bacillales</taxon>
        <taxon>Bacillaceae</taxon>
        <taxon>Oceanobacillus</taxon>
    </lineage>
</organism>
<evidence type="ECO:0000259" key="1">
    <source>
        <dbReference type="PROSITE" id="PS51186"/>
    </source>
</evidence>
<dbReference type="InterPro" id="IPR000182">
    <property type="entry name" value="GNAT_dom"/>
</dbReference>